<proteinExistence type="predicted"/>
<dbReference type="Proteomes" id="UP000193087">
    <property type="component" value="Unassembled WGS sequence"/>
</dbReference>
<dbReference type="OrthoDB" id="4747031at2"/>
<evidence type="ECO:0000313" key="2">
    <source>
        <dbReference type="Proteomes" id="UP000193087"/>
    </source>
</evidence>
<comment type="caution">
    <text evidence="1">The sequence shown here is derived from an EMBL/GenBank/DDBJ whole genome shotgun (WGS) entry which is preliminary data.</text>
</comment>
<dbReference type="InterPro" id="IPR010310">
    <property type="entry name" value="T7SS_ESAT-6-like"/>
</dbReference>
<dbReference type="RefSeq" id="WP_085253019.1">
    <property type="nucleotide sequence ID" value="NZ_CAJMWI010000001.1"/>
</dbReference>
<dbReference type="Gene3D" id="1.10.287.1060">
    <property type="entry name" value="ESAT-6-like"/>
    <property type="match status" value="1"/>
</dbReference>
<protein>
    <recommendedName>
        <fullName evidence="3">WXG100 family type VII secretion target</fullName>
    </recommendedName>
</protein>
<keyword evidence="2" id="KW-1185">Reference proteome</keyword>
<name>A0A1X2BE63_9MYCO</name>
<dbReference type="AlphaFoldDB" id="A0A1X2BE63"/>
<reference evidence="1 2" key="1">
    <citation type="submission" date="2016-01" db="EMBL/GenBank/DDBJ databases">
        <title>The new phylogeny of the genus Mycobacterium.</title>
        <authorList>
            <person name="Tarcisio F."/>
            <person name="Conor M."/>
            <person name="Antonella G."/>
            <person name="Elisabetta G."/>
            <person name="Giulia F.S."/>
            <person name="Sara T."/>
            <person name="Anna F."/>
            <person name="Clotilde B."/>
            <person name="Roberto B."/>
            <person name="Veronica D.S."/>
            <person name="Fabio R."/>
            <person name="Monica P."/>
            <person name="Olivier J."/>
            <person name="Enrico T."/>
            <person name="Nicola S."/>
        </authorList>
    </citation>
    <scope>NUCLEOTIDE SEQUENCE [LARGE SCALE GENOMIC DNA]</scope>
    <source>
        <strain evidence="1 2">DSM 45176</strain>
    </source>
</reference>
<gene>
    <name evidence="1" type="ORF">AWC22_04910</name>
</gene>
<dbReference type="Pfam" id="PF06013">
    <property type="entry name" value="WXG100"/>
    <property type="match status" value="1"/>
</dbReference>
<dbReference type="STRING" id="486698.AWC22_04910"/>
<organism evidence="1 2">
    <name type="scientific">Mycobacterium riyadhense</name>
    <dbReference type="NCBI Taxonomy" id="486698"/>
    <lineage>
        <taxon>Bacteria</taxon>
        <taxon>Bacillati</taxon>
        <taxon>Actinomycetota</taxon>
        <taxon>Actinomycetes</taxon>
        <taxon>Mycobacteriales</taxon>
        <taxon>Mycobacteriaceae</taxon>
        <taxon>Mycobacterium</taxon>
    </lineage>
</organism>
<evidence type="ECO:0008006" key="3">
    <source>
        <dbReference type="Google" id="ProtNLM"/>
    </source>
</evidence>
<dbReference type="EMBL" id="LQPQ01000229">
    <property type="protein sequence ID" value="ORW61955.1"/>
    <property type="molecule type" value="Genomic_DNA"/>
</dbReference>
<sequence>MFQISPEQWMRSAAHVSGQGEELAAGHLLSDKRIEAAQSGWQGASALAINAKMADWLKKSTALVTGIGSHAYGLQEAAIQHAAAEEERARALASVGAAADITVSSNKV</sequence>
<evidence type="ECO:0000313" key="1">
    <source>
        <dbReference type="EMBL" id="ORW61955.1"/>
    </source>
</evidence>
<accession>A0A1X2BE63</accession>
<dbReference type="SUPFAM" id="SSF140453">
    <property type="entry name" value="EsxAB dimer-like"/>
    <property type="match status" value="1"/>
</dbReference>
<dbReference type="GeneID" id="93492219"/>
<dbReference type="InterPro" id="IPR036689">
    <property type="entry name" value="ESAT-6-like_sf"/>
</dbReference>